<evidence type="ECO:0000259" key="2">
    <source>
        <dbReference type="Pfam" id="PF00535"/>
    </source>
</evidence>
<feature type="domain" description="Glycosyltransferase 2-like" evidence="2">
    <location>
        <begin position="13"/>
        <end position="139"/>
    </location>
</feature>
<accession>A0A7X3LS00</accession>
<dbReference type="GO" id="GO:0016740">
    <property type="term" value="F:transferase activity"/>
    <property type="evidence" value="ECO:0007669"/>
    <property type="project" value="UniProtKB-KW"/>
</dbReference>
<dbReference type="EMBL" id="WUMV01000002">
    <property type="protein sequence ID" value="MXN64027.1"/>
    <property type="molecule type" value="Genomic_DNA"/>
</dbReference>
<dbReference type="RefSeq" id="WP_160774294.1">
    <property type="nucleotide sequence ID" value="NZ_WUMV01000002.1"/>
</dbReference>
<dbReference type="AlphaFoldDB" id="A0A7X3LS00"/>
<dbReference type="Gene3D" id="3.90.550.10">
    <property type="entry name" value="Spore Coat Polysaccharide Biosynthesis Protein SpsA, Chain A"/>
    <property type="match status" value="1"/>
</dbReference>
<dbReference type="PANTHER" id="PTHR43685">
    <property type="entry name" value="GLYCOSYLTRANSFERASE"/>
    <property type="match status" value="1"/>
</dbReference>
<comment type="caution">
    <text evidence="3">The sequence shown here is derived from an EMBL/GenBank/DDBJ whole genome shotgun (WGS) entry which is preliminary data.</text>
</comment>
<evidence type="ECO:0000313" key="3">
    <source>
        <dbReference type="EMBL" id="MXN64027.1"/>
    </source>
</evidence>
<keyword evidence="3" id="KW-0808">Transferase</keyword>
<sequence length="687" mass="76604">MHSSKTAPIKVAIVIPAFGQPGFLSEALSTSLSQKTNFLFAIIIVNDGCPHLETHECCLSFAYAYPDKIYYLRKRNDGLSAARNTGIEFALRAFPLLESVYFLDSDNRIGPATLQRLLDALQSGDECAGWAYTDIDKFGFAEFGDMSGSYSPLEHLFRNVTEAGSMAGRNMLDAGLRFDSDMRRGCEDWEFWLQGLDSGFRGIHVPNAGFRYRRRGESMLVAAERELASTLEYIRSKHSNLYNVPSILDREIRVRSRYAIFHPDTGKVSRLASPYERETIALEDYLILLLRSRERPEYGRSPGHLVVMEEQLLGALARRRMFSGILWTLERALRRSTLVTLTLEANVVSPPSIRWRDETNLQVPGGTVELPISAPPNIQVAAFEADQFLKSFREKSGFQGLHSQIRKPNAVHELTLEVPEALPFDHDASQAIETLGKKLTEAARRNHATTWRSAHLDRHRAGSSMPWQIYSGSSLPSVFPCMSPDKTRGCVAIVIEAGNSGELEAALRIRDSMDGTLSPHLIAIGNRFDCDIALKDHFDEFVLLPSLRGVEDTSVKHRNYSGTSVPHPGWWDAEAIITTLAAYRTVISLPNQLPSSLMGSLRHRGVETCCLLALGGEKHCSALEAANACIAFEQAYDKILVDHAETFQLCRALGIPERKLVFLPEVEQDGSSRTADPEQKDMEFLSP</sequence>
<organism evidence="3 4">
    <name type="scientific">Stappia sediminis</name>
    <dbReference type="NCBI Taxonomy" id="2692190"/>
    <lineage>
        <taxon>Bacteria</taxon>
        <taxon>Pseudomonadati</taxon>
        <taxon>Pseudomonadota</taxon>
        <taxon>Alphaproteobacteria</taxon>
        <taxon>Hyphomicrobiales</taxon>
        <taxon>Stappiaceae</taxon>
        <taxon>Stappia</taxon>
    </lineage>
</organism>
<dbReference type="InterPro" id="IPR029044">
    <property type="entry name" value="Nucleotide-diphossugar_trans"/>
</dbReference>
<dbReference type="Pfam" id="PF00535">
    <property type="entry name" value="Glycos_transf_2"/>
    <property type="match status" value="1"/>
</dbReference>
<evidence type="ECO:0000313" key="4">
    <source>
        <dbReference type="Proteomes" id="UP000433101"/>
    </source>
</evidence>
<reference evidence="3 4" key="1">
    <citation type="submission" date="2019-12" db="EMBL/GenBank/DDBJ databases">
        <authorList>
            <person name="Li M."/>
        </authorList>
    </citation>
    <scope>NUCLEOTIDE SEQUENCE [LARGE SCALE GENOMIC DNA]</scope>
    <source>
        <strain evidence="3 4">GBMRC 2046</strain>
    </source>
</reference>
<gene>
    <name evidence="3" type="ORF">GR183_03840</name>
</gene>
<evidence type="ECO:0000256" key="1">
    <source>
        <dbReference type="SAM" id="MobiDB-lite"/>
    </source>
</evidence>
<proteinExistence type="predicted"/>
<dbReference type="SUPFAM" id="SSF53448">
    <property type="entry name" value="Nucleotide-diphospho-sugar transferases"/>
    <property type="match status" value="1"/>
</dbReference>
<feature type="region of interest" description="Disordered" evidence="1">
    <location>
        <begin position="668"/>
        <end position="687"/>
    </location>
</feature>
<feature type="compositionally biased region" description="Basic and acidic residues" evidence="1">
    <location>
        <begin position="675"/>
        <end position="687"/>
    </location>
</feature>
<dbReference type="InterPro" id="IPR001173">
    <property type="entry name" value="Glyco_trans_2-like"/>
</dbReference>
<protein>
    <submittedName>
        <fullName evidence="3">Glycosyltransferase</fullName>
    </submittedName>
</protein>
<dbReference type="PANTHER" id="PTHR43685:SF2">
    <property type="entry name" value="GLYCOSYLTRANSFERASE 2-LIKE DOMAIN-CONTAINING PROTEIN"/>
    <property type="match status" value="1"/>
</dbReference>
<name>A0A7X3LS00_9HYPH</name>
<dbReference type="CDD" id="cd00761">
    <property type="entry name" value="Glyco_tranf_GTA_type"/>
    <property type="match status" value="1"/>
</dbReference>
<keyword evidence="4" id="KW-1185">Reference proteome</keyword>
<dbReference type="Proteomes" id="UP000433101">
    <property type="component" value="Unassembled WGS sequence"/>
</dbReference>
<dbReference type="InterPro" id="IPR050834">
    <property type="entry name" value="Glycosyltransf_2"/>
</dbReference>